<reference evidence="1" key="4">
    <citation type="submission" date="2025-09" db="UniProtKB">
        <authorList>
            <consortium name="Ensembl"/>
        </authorList>
    </citation>
    <scope>IDENTIFICATION</scope>
</reference>
<dbReference type="HOGENOM" id="CLU_2637333_0_0_1"/>
<dbReference type="Proteomes" id="UP000008144">
    <property type="component" value="Chromosome 13"/>
</dbReference>
<proteinExistence type="predicted"/>
<reference evidence="1" key="2">
    <citation type="journal article" date="2008" name="Genome Biol.">
        <title>Improved genome assembly and evidence-based global gene model set for the chordate Ciona intestinalis: new insight into intron and operon populations.</title>
        <authorList>
            <person name="Satou Y."/>
            <person name="Mineta K."/>
            <person name="Ogasawara M."/>
            <person name="Sasakura Y."/>
            <person name="Shoguchi E."/>
            <person name="Ueno K."/>
            <person name="Yamada L."/>
            <person name="Matsumoto J."/>
            <person name="Wasserscheid J."/>
            <person name="Dewar K."/>
            <person name="Wiley G.B."/>
            <person name="Macmil S.L."/>
            <person name="Roe B.A."/>
            <person name="Zeller R.W."/>
            <person name="Hastings K.E."/>
            <person name="Lemaire P."/>
            <person name="Lindquist E."/>
            <person name="Endo T."/>
            <person name="Hotta K."/>
            <person name="Inaba K."/>
        </authorList>
    </citation>
    <scope>NUCLEOTIDE SEQUENCE [LARGE SCALE GENOMIC DNA]</scope>
    <source>
        <strain evidence="1">wild type</strain>
    </source>
</reference>
<accession>F6RC51</accession>
<sequence length="77" mass="9004">MVFIISLRFRFLRRKREAQLSDVISKVGSSKKRNSILGTLFPEESPLQLYDLYVNDLNNIRVPPSISMTHLRRQSIL</sequence>
<organism evidence="1 2">
    <name type="scientific">Ciona intestinalis</name>
    <name type="common">Transparent sea squirt</name>
    <name type="synonym">Ascidia intestinalis</name>
    <dbReference type="NCBI Taxonomy" id="7719"/>
    <lineage>
        <taxon>Eukaryota</taxon>
        <taxon>Metazoa</taxon>
        <taxon>Chordata</taxon>
        <taxon>Tunicata</taxon>
        <taxon>Ascidiacea</taxon>
        <taxon>Phlebobranchia</taxon>
        <taxon>Cionidae</taxon>
        <taxon>Ciona</taxon>
    </lineage>
</organism>
<reference evidence="1" key="3">
    <citation type="submission" date="2025-08" db="UniProtKB">
        <authorList>
            <consortium name="Ensembl"/>
        </authorList>
    </citation>
    <scope>IDENTIFICATION</scope>
</reference>
<dbReference type="EMBL" id="EAAA01001128">
    <property type="status" value="NOT_ANNOTATED_CDS"/>
    <property type="molecule type" value="Genomic_DNA"/>
</dbReference>
<dbReference type="AlphaFoldDB" id="F6RC51"/>
<name>F6RC51_CIOIN</name>
<reference evidence="2" key="1">
    <citation type="journal article" date="2002" name="Science">
        <title>The draft genome of Ciona intestinalis: insights into chordate and vertebrate origins.</title>
        <authorList>
            <person name="Dehal P."/>
            <person name="Satou Y."/>
            <person name="Campbell R.K."/>
            <person name="Chapman J."/>
            <person name="Degnan B."/>
            <person name="De Tomaso A."/>
            <person name="Davidson B."/>
            <person name="Di Gregorio A."/>
            <person name="Gelpke M."/>
            <person name="Goodstein D.M."/>
            <person name="Harafuji N."/>
            <person name="Hastings K.E."/>
            <person name="Ho I."/>
            <person name="Hotta K."/>
            <person name="Huang W."/>
            <person name="Kawashima T."/>
            <person name="Lemaire P."/>
            <person name="Martinez D."/>
            <person name="Meinertzhagen I.A."/>
            <person name="Necula S."/>
            <person name="Nonaka M."/>
            <person name="Putnam N."/>
            <person name="Rash S."/>
            <person name="Saiga H."/>
            <person name="Satake M."/>
            <person name="Terry A."/>
            <person name="Yamada L."/>
            <person name="Wang H.G."/>
            <person name="Awazu S."/>
            <person name="Azumi K."/>
            <person name="Boore J."/>
            <person name="Branno M."/>
            <person name="Chin-Bow S."/>
            <person name="DeSantis R."/>
            <person name="Doyle S."/>
            <person name="Francino P."/>
            <person name="Keys D.N."/>
            <person name="Haga S."/>
            <person name="Hayashi H."/>
            <person name="Hino K."/>
            <person name="Imai K.S."/>
            <person name="Inaba K."/>
            <person name="Kano S."/>
            <person name="Kobayashi K."/>
            <person name="Kobayashi M."/>
            <person name="Lee B.I."/>
            <person name="Makabe K.W."/>
            <person name="Manohar C."/>
            <person name="Matassi G."/>
            <person name="Medina M."/>
            <person name="Mochizuki Y."/>
            <person name="Mount S."/>
            <person name="Morishita T."/>
            <person name="Miura S."/>
            <person name="Nakayama A."/>
            <person name="Nishizaka S."/>
            <person name="Nomoto H."/>
            <person name="Ohta F."/>
            <person name="Oishi K."/>
            <person name="Rigoutsos I."/>
            <person name="Sano M."/>
            <person name="Sasaki A."/>
            <person name="Sasakura Y."/>
            <person name="Shoguchi E."/>
            <person name="Shin-i T."/>
            <person name="Spagnuolo A."/>
            <person name="Stainier D."/>
            <person name="Suzuki M.M."/>
            <person name="Tassy O."/>
            <person name="Takatori N."/>
            <person name="Tokuoka M."/>
            <person name="Yagi K."/>
            <person name="Yoshizaki F."/>
            <person name="Wada S."/>
            <person name="Zhang C."/>
            <person name="Hyatt P.D."/>
            <person name="Larimer F."/>
            <person name="Detter C."/>
            <person name="Doggett N."/>
            <person name="Glavina T."/>
            <person name="Hawkins T."/>
            <person name="Richardson P."/>
            <person name="Lucas S."/>
            <person name="Kohara Y."/>
            <person name="Levine M."/>
            <person name="Satoh N."/>
            <person name="Rokhsar D.S."/>
        </authorList>
    </citation>
    <scope>NUCLEOTIDE SEQUENCE [LARGE SCALE GENOMIC DNA]</scope>
</reference>
<evidence type="ECO:0000313" key="2">
    <source>
        <dbReference type="Proteomes" id="UP000008144"/>
    </source>
</evidence>
<dbReference type="Ensembl" id="ENSCINT00000020628.3">
    <property type="protein sequence ID" value="ENSCINP00000020628.3"/>
    <property type="gene ID" value="ENSCING00000014538.2"/>
</dbReference>
<protein>
    <submittedName>
        <fullName evidence="1">Uncharacterized protein</fullName>
    </submittedName>
</protein>
<evidence type="ECO:0000313" key="1">
    <source>
        <dbReference type="Ensembl" id="ENSCINP00000020628.3"/>
    </source>
</evidence>
<dbReference type="InParanoid" id="F6RC51"/>
<keyword evidence="2" id="KW-1185">Reference proteome</keyword>